<evidence type="ECO:0000256" key="5">
    <source>
        <dbReference type="ARBA" id="ARBA00023002"/>
    </source>
</evidence>
<feature type="transmembrane region" description="Helical" evidence="10">
    <location>
        <begin position="320"/>
        <end position="342"/>
    </location>
</feature>
<evidence type="ECO:0000256" key="6">
    <source>
        <dbReference type="ARBA" id="ARBA00023027"/>
    </source>
</evidence>
<dbReference type="Gene3D" id="3.30.160.110">
    <property type="entry name" value="Siroheme synthase, domain 2"/>
    <property type="match status" value="1"/>
</dbReference>
<dbReference type="NCBIfam" id="TIGR01470">
    <property type="entry name" value="cysG_Nterm"/>
    <property type="match status" value="1"/>
</dbReference>
<protein>
    <recommendedName>
        <fullName evidence="10">Probable membrane transporter protein</fullName>
    </recommendedName>
</protein>
<keyword evidence="8" id="KW-0627">Porphyrin biosynthesis</keyword>
<keyword evidence="10" id="KW-1003">Cell membrane</keyword>
<dbReference type="AlphaFoldDB" id="A0A4Q1CP35"/>
<organism evidence="12 13">
    <name type="scientific">Lacibacter luteus</name>
    <dbReference type="NCBI Taxonomy" id="2508719"/>
    <lineage>
        <taxon>Bacteria</taxon>
        <taxon>Pseudomonadati</taxon>
        <taxon>Bacteroidota</taxon>
        <taxon>Chitinophagia</taxon>
        <taxon>Chitinophagales</taxon>
        <taxon>Chitinophagaceae</taxon>
        <taxon>Lacibacter</taxon>
    </lineage>
</organism>
<feature type="transmembrane region" description="Helical" evidence="10">
    <location>
        <begin position="444"/>
        <end position="463"/>
    </location>
</feature>
<keyword evidence="13" id="KW-1185">Reference proteome</keyword>
<dbReference type="Pfam" id="PF01925">
    <property type="entry name" value="TauE"/>
    <property type="match status" value="1"/>
</dbReference>
<evidence type="ECO:0000256" key="3">
    <source>
        <dbReference type="ARBA" id="ARBA00022692"/>
    </source>
</evidence>
<evidence type="ECO:0000256" key="7">
    <source>
        <dbReference type="ARBA" id="ARBA00023136"/>
    </source>
</evidence>
<comment type="caution">
    <text evidence="12">The sequence shown here is derived from an EMBL/GenBank/DDBJ whole genome shotgun (WGS) entry which is preliminary data.</text>
</comment>
<feature type="domain" description="Siroheme synthase central" evidence="11">
    <location>
        <begin position="133"/>
        <end position="154"/>
    </location>
</feature>
<dbReference type="Gene3D" id="3.40.50.720">
    <property type="entry name" value="NAD(P)-binding Rossmann-like Domain"/>
    <property type="match status" value="1"/>
</dbReference>
<keyword evidence="4 10" id="KW-1133">Transmembrane helix</keyword>
<dbReference type="RefSeq" id="WP_129129886.1">
    <property type="nucleotide sequence ID" value="NZ_SDHW01000001.1"/>
</dbReference>
<evidence type="ECO:0000313" key="13">
    <source>
        <dbReference type="Proteomes" id="UP000290204"/>
    </source>
</evidence>
<dbReference type="PANTHER" id="PTHR35330">
    <property type="entry name" value="SIROHEME BIOSYNTHESIS PROTEIN MET8"/>
    <property type="match status" value="1"/>
</dbReference>
<dbReference type="InterPro" id="IPR028281">
    <property type="entry name" value="Sirohaem_synthase_central"/>
</dbReference>
<dbReference type="EMBL" id="SDHW01000001">
    <property type="protein sequence ID" value="RXK62515.1"/>
    <property type="molecule type" value="Genomic_DNA"/>
</dbReference>
<evidence type="ECO:0000256" key="10">
    <source>
        <dbReference type="RuleBase" id="RU363041"/>
    </source>
</evidence>
<evidence type="ECO:0000256" key="1">
    <source>
        <dbReference type="ARBA" id="ARBA00004141"/>
    </source>
</evidence>
<comment type="subcellular location">
    <subcellularLocation>
        <location evidence="10">Cell membrane</location>
        <topology evidence="10">Multi-pass membrane protein</topology>
    </subcellularLocation>
    <subcellularLocation>
        <location evidence="1">Membrane</location>
        <topology evidence="1">Multi-pass membrane protein</topology>
    </subcellularLocation>
</comment>
<keyword evidence="3 10" id="KW-0812">Transmembrane</keyword>
<evidence type="ECO:0000259" key="11">
    <source>
        <dbReference type="Pfam" id="PF14824"/>
    </source>
</evidence>
<gene>
    <name evidence="12" type="ORF">ESA94_05815</name>
</gene>
<comment type="catalytic activity">
    <reaction evidence="9">
        <text>precorrin-2 + NAD(+) = sirohydrochlorin + NADH + 2 H(+)</text>
        <dbReference type="Rhea" id="RHEA:15613"/>
        <dbReference type="ChEBI" id="CHEBI:15378"/>
        <dbReference type="ChEBI" id="CHEBI:57540"/>
        <dbReference type="ChEBI" id="CHEBI:57945"/>
        <dbReference type="ChEBI" id="CHEBI:58351"/>
        <dbReference type="ChEBI" id="CHEBI:58827"/>
        <dbReference type="EC" id="1.3.1.76"/>
    </reaction>
</comment>
<dbReference type="InterPro" id="IPR036291">
    <property type="entry name" value="NAD(P)-bd_dom_sf"/>
</dbReference>
<feature type="transmembrane region" description="Helical" evidence="10">
    <location>
        <begin position="417"/>
        <end position="438"/>
    </location>
</feature>
<keyword evidence="6" id="KW-0520">NAD</keyword>
<dbReference type="SUPFAM" id="SSF51735">
    <property type="entry name" value="NAD(P)-binding Rossmann-fold domains"/>
    <property type="match status" value="1"/>
</dbReference>
<keyword evidence="5" id="KW-0560">Oxidoreductase</keyword>
<dbReference type="Pfam" id="PF14824">
    <property type="entry name" value="Sirohm_synth_M"/>
    <property type="match status" value="1"/>
</dbReference>
<dbReference type="GO" id="GO:0005886">
    <property type="term" value="C:plasma membrane"/>
    <property type="evidence" value="ECO:0007669"/>
    <property type="project" value="UniProtKB-SubCell"/>
</dbReference>
<evidence type="ECO:0000256" key="2">
    <source>
        <dbReference type="ARBA" id="ARBA00005010"/>
    </source>
</evidence>
<dbReference type="Pfam" id="PF13241">
    <property type="entry name" value="NAD_binding_7"/>
    <property type="match status" value="1"/>
</dbReference>
<dbReference type="GO" id="GO:0004325">
    <property type="term" value="F:ferrochelatase activity"/>
    <property type="evidence" value="ECO:0007669"/>
    <property type="project" value="InterPro"/>
</dbReference>
<dbReference type="GO" id="GO:0019354">
    <property type="term" value="P:siroheme biosynthetic process"/>
    <property type="evidence" value="ECO:0007669"/>
    <property type="project" value="UniProtKB-UniPathway"/>
</dbReference>
<evidence type="ECO:0000313" key="12">
    <source>
        <dbReference type="EMBL" id="RXK62515.1"/>
    </source>
</evidence>
<dbReference type="InterPro" id="IPR028161">
    <property type="entry name" value="Met8-like"/>
</dbReference>
<dbReference type="PANTHER" id="PTHR35330:SF1">
    <property type="entry name" value="SIROHEME BIOSYNTHESIS PROTEIN MET8"/>
    <property type="match status" value="1"/>
</dbReference>
<dbReference type="OrthoDB" id="45564at2"/>
<proteinExistence type="inferred from homology"/>
<dbReference type="GO" id="GO:0043115">
    <property type="term" value="F:precorrin-2 dehydrogenase activity"/>
    <property type="evidence" value="ECO:0007669"/>
    <property type="project" value="UniProtKB-EC"/>
</dbReference>
<feature type="transmembrane region" description="Helical" evidence="10">
    <location>
        <begin position="348"/>
        <end position="370"/>
    </location>
</feature>
<accession>A0A4Q1CP35</accession>
<feature type="transmembrane region" description="Helical" evidence="10">
    <location>
        <begin position="211"/>
        <end position="232"/>
    </location>
</feature>
<dbReference type="InterPro" id="IPR006367">
    <property type="entry name" value="Sirohaem_synthase_N"/>
</dbReference>
<reference evidence="12 13" key="1">
    <citation type="submission" date="2019-01" db="EMBL/GenBank/DDBJ databases">
        <title>Lacibacter sp. strain TTM-7.</title>
        <authorList>
            <person name="Chen W.-M."/>
        </authorList>
    </citation>
    <scope>NUCLEOTIDE SEQUENCE [LARGE SCALE GENOMIC DNA]</scope>
    <source>
        <strain evidence="12 13">TTM-7</strain>
    </source>
</reference>
<dbReference type="SUPFAM" id="SSF75615">
    <property type="entry name" value="Siroheme synthase middle domains-like"/>
    <property type="match status" value="1"/>
</dbReference>
<dbReference type="InterPro" id="IPR036259">
    <property type="entry name" value="MFS_trans_sf"/>
</dbReference>
<dbReference type="SUPFAM" id="SSF103473">
    <property type="entry name" value="MFS general substrate transporter"/>
    <property type="match status" value="1"/>
</dbReference>
<keyword evidence="7 10" id="KW-0472">Membrane</keyword>
<comment type="similarity">
    <text evidence="10">Belongs to the 4-toluene sulfonate uptake permease (TSUP) (TC 2.A.102) family.</text>
</comment>
<dbReference type="Proteomes" id="UP000290204">
    <property type="component" value="Unassembled WGS sequence"/>
</dbReference>
<evidence type="ECO:0000256" key="9">
    <source>
        <dbReference type="ARBA" id="ARBA00047561"/>
    </source>
</evidence>
<name>A0A4Q1CP35_9BACT</name>
<feature type="transmembrane region" description="Helical" evidence="10">
    <location>
        <begin position="475"/>
        <end position="492"/>
    </location>
</feature>
<evidence type="ECO:0000256" key="4">
    <source>
        <dbReference type="ARBA" id="ARBA00022989"/>
    </source>
</evidence>
<dbReference type="UniPathway" id="UPA00262">
    <property type="reaction ID" value="UER00222"/>
</dbReference>
<feature type="transmembrane region" description="Helical" evidence="10">
    <location>
        <begin position="252"/>
        <end position="273"/>
    </location>
</feature>
<sequence length="495" mass="54236">METTNTVTVKNNLYPVFLKLEELRVLLVGAGNVGLEKLHSLLANSPNAAVTIVAPVVKEDVRRLVWKHPSCEIVQKAFEETDLENKDLVILATDDHKLHEKVRVLAKAKGLLVNVADTPDLCDFYLGSIVQKGNLKVAISTNGKSPTAAKRIKEVLHDALPDELDEVIENLHKVRNKLNGNFEYKVKKLNSITKVLVENDRVGTEKKWKKVATYSLLAFALMLIGHFIFSYIPFRQIANDTVTFYQTLDKNFHWLMLAGFLAQLVDGALGMGYGVTSATVLLSAGVSPAAISGAVHTAEVFSSAASGYSHYRFGNVNKKLFKALVIPGVIGAILGAVLLTWLGNKDAFWLRALLACYTLFLGVKFLINAFREQRQQKKFKRYSALAGAGGFLDSFGGGGWGPLVTTTLINKGRSPKYVIGSVSLTEFFVTLASAFTFFTLLGVTHWQVIVALMLGGFIAAPIAAKLAGKMPRKTAFILLGILVIIWSLRILVKVF</sequence>
<comment type="pathway">
    <text evidence="2">Porphyrin-containing compound metabolism; siroheme biosynthesis; sirohydrochlorin from precorrin-2: step 1/1.</text>
</comment>
<dbReference type="InterPro" id="IPR002781">
    <property type="entry name" value="TM_pro_TauE-like"/>
</dbReference>
<evidence type="ECO:0000256" key="8">
    <source>
        <dbReference type="ARBA" id="ARBA00023244"/>
    </source>
</evidence>